<accession>A0A157P6D8</accession>
<reference evidence="2 3" key="1">
    <citation type="submission" date="2016-03" db="EMBL/GenBank/DDBJ databases">
        <authorList>
            <consortium name="Pathogen Informatics"/>
        </authorList>
    </citation>
    <scope>NUCLEOTIDE SEQUENCE [LARGE SCALE GENOMIC DNA]</scope>
    <source>
        <strain evidence="2 3">NCTC13364</strain>
    </source>
</reference>
<dbReference type="AlphaFoldDB" id="A0A157P6D8"/>
<sequence>MRTITSVILGAMWVVAGHAQAGTADQSQWSDTRAPLSGLPCAGAAQAKATPISDSAEPGQALHVYDALERLVESGQIMNLRHTMTGADLWLAEPAGKRCTPGTSSRRGKCSS</sequence>
<keyword evidence="1" id="KW-0732">Signal</keyword>
<dbReference type="OrthoDB" id="8636375at2"/>
<dbReference type="RefSeq" id="WP_066411994.1">
    <property type="nucleotide sequence ID" value="NZ_FKBS01000014.1"/>
</dbReference>
<organism evidence="2 3">
    <name type="scientific">Bordetella ansorpii</name>
    <dbReference type="NCBI Taxonomy" id="288768"/>
    <lineage>
        <taxon>Bacteria</taxon>
        <taxon>Pseudomonadati</taxon>
        <taxon>Pseudomonadota</taxon>
        <taxon>Betaproteobacteria</taxon>
        <taxon>Burkholderiales</taxon>
        <taxon>Alcaligenaceae</taxon>
        <taxon>Bordetella</taxon>
    </lineage>
</organism>
<protein>
    <submittedName>
        <fullName evidence="2">Uncharacterized protein</fullName>
    </submittedName>
</protein>
<proteinExistence type="predicted"/>
<evidence type="ECO:0000313" key="2">
    <source>
        <dbReference type="EMBL" id="SAI29093.1"/>
    </source>
</evidence>
<feature type="signal peptide" evidence="1">
    <location>
        <begin position="1"/>
        <end position="21"/>
    </location>
</feature>
<evidence type="ECO:0000256" key="1">
    <source>
        <dbReference type="SAM" id="SignalP"/>
    </source>
</evidence>
<gene>
    <name evidence="2" type="ORF">SAMEA1982600_02310</name>
</gene>
<evidence type="ECO:0000313" key="3">
    <source>
        <dbReference type="Proteomes" id="UP000077037"/>
    </source>
</evidence>
<dbReference type="Proteomes" id="UP000077037">
    <property type="component" value="Unassembled WGS sequence"/>
</dbReference>
<name>A0A157P6D8_9BORD</name>
<dbReference type="EMBL" id="FKBS01000014">
    <property type="protein sequence ID" value="SAI29093.1"/>
    <property type="molecule type" value="Genomic_DNA"/>
</dbReference>
<feature type="chain" id="PRO_5007614807" evidence="1">
    <location>
        <begin position="22"/>
        <end position="112"/>
    </location>
</feature>